<evidence type="ECO:0000256" key="2">
    <source>
        <dbReference type="PIRSR" id="PIRSR613078-2"/>
    </source>
</evidence>
<dbReference type="InterPro" id="IPR013078">
    <property type="entry name" value="His_Pase_superF_clade-1"/>
</dbReference>
<keyword evidence="4" id="KW-1185">Reference proteome</keyword>
<dbReference type="Pfam" id="PF00300">
    <property type="entry name" value="His_Phos_1"/>
    <property type="match status" value="1"/>
</dbReference>
<evidence type="ECO:0000313" key="4">
    <source>
        <dbReference type="Proteomes" id="UP000371977"/>
    </source>
</evidence>
<dbReference type="InterPro" id="IPR050275">
    <property type="entry name" value="PGM_Phosphatase"/>
</dbReference>
<dbReference type="AlphaFoldDB" id="A0A6C2C7W5"/>
<feature type="binding site" evidence="2">
    <location>
        <position position="59"/>
    </location>
    <ligand>
        <name>substrate</name>
    </ligand>
</feature>
<dbReference type="OrthoDB" id="9782128at2"/>
<dbReference type="Gene3D" id="3.40.50.1240">
    <property type="entry name" value="Phosphoglycerate mutase-like"/>
    <property type="match status" value="1"/>
</dbReference>
<dbReference type="SUPFAM" id="SSF53254">
    <property type="entry name" value="Phosphoglycerate mutase-like"/>
    <property type="match status" value="1"/>
</dbReference>
<comment type="caution">
    <text evidence="3">The sequence shown here is derived from an EMBL/GenBank/DDBJ whole genome shotgun (WGS) entry which is preliminary data.</text>
</comment>
<dbReference type="SMART" id="SM00855">
    <property type="entry name" value="PGAM"/>
    <property type="match status" value="1"/>
</dbReference>
<dbReference type="InterPro" id="IPR003094">
    <property type="entry name" value="6Pfruct_kin"/>
</dbReference>
<dbReference type="EMBL" id="SDGZ01000010">
    <property type="protein sequence ID" value="TYC50120.1"/>
    <property type="molecule type" value="Genomic_DNA"/>
</dbReference>
<dbReference type="GO" id="GO:0005524">
    <property type="term" value="F:ATP binding"/>
    <property type="evidence" value="ECO:0007669"/>
    <property type="project" value="InterPro"/>
</dbReference>
<feature type="binding site" evidence="2">
    <location>
        <begin position="8"/>
        <end position="15"/>
    </location>
    <ligand>
        <name>substrate</name>
    </ligand>
</feature>
<feature type="active site" description="Proton donor/acceptor" evidence="1">
    <location>
        <position position="85"/>
    </location>
</feature>
<feature type="active site" description="Tele-phosphohistidine intermediate" evidence="1">
    <location>
        <position position="9"/>
    </location>
</feature>
<dbReference type="PANTHER" id="PTHR48100">
    <property type="entry name" value="BROAD-SPECIFICITY PHOSPHATASE YOR283W-RELATED"/>
    <property type="match status" value="1"/>
</dbReference>
<dbReference type="PANTHER" id="PTHR48100:SF1">
    <property type="entry name" value="HISTIDINE PHOSPHATASE FAMILY PROTEIN-RELATED"/>
    <property type="match status" value="1"/>
</dbReference>
<dbReference type="RefSeq" id="WP_148622202.1">
    <property type="nucleotide sequence ID" value="NZ_SDGZ01000010.1"/>
</dbReference>
<accession>A0A6C2C7W5</accession>
<dbReference type="Proteomes" id="UP000371977">
    <property type="component" value="Unassembled WGS sequence"/>
</dbReference>
<dbReference type="CDD" id="cd07067">
    <property type="entry name" value="HP_PGM_like"/>
    <property type="match status" value="1"/>
</dbReference>
<proteinExistence type="predicted"/>
<evidence type="ECO:0000313" key="3">
    <source>
        <dbReference type="EMBL" id="TYC50120.1"/>
    </source>
</evidence>
<dbReference type="GO" id="GO:0005737">
    <property type="term" value="C:cytoplasm"/>
    <property type="evidence" value="ECO:0007669"/>
    <property type="project" value="TreeGrafter"/>
</dbReference>
<reference evidence="3 4" key="1">
    <citation type="submission" date="2019-01" db="EMBL/GenBank/DDBJ databases">
        <title>Weissella sp. nov., a novel lactic acid bacterium isolated from animal feces.</title>
        <authorList>
            <person name="Wang L.-T."/>
        </authorList>
    </citation>
    <scope>NUCLEOTIDE SEQUENCE [LARGE SCALE GENOMIC DNA]</scope>
    <source>
        <strain evidence="3 4">8H-2</strain>
    </source>
</reference>
<dbReference type="GO" id="GO:0006003">
    <property type="term" value="P:fructose 2,6-bisphosphate metabolic process"/>
    <property type="evidence" value="ECO:0007669"/>
    <property type="project" value="InterPro"/>
</dbReference>
<protein>
    <submittedName>
        <fullName evidence="3">Histidine phosphatase family protein</fullName>
    </submittedName>
</protein>
<sequence length="220" mass="24472">MTTLYFIRHGKTEWNEEGRFQGASGDSPLLAESLQQISVLGQYLADINFDHAFSSPIKRAKTTAELTLKNLKHIPELTELTGLKEFTMGVWEGMTFDDVKAKWPRMYDAYRHHPERFEATQVIGSETFEQVQARFTAAIQMAIEQYGGPDRTLIFFSHGMALTAGMGALLGIPLDQIRARGGLGNTSTSILTTDDGINFKEVIRNDTSYLGVESDASNTI</sequence>
<dbReference type="PRINTS" id="PR00991">
    <property type="entry name" value="6PFRUCTKNASE"/>
</dbReference>
<organism evidence="3 4">
    <name type="scientific">Weissella muntiaci</name>
    <dbReference type="NCBI Taxonomy" id="2508881"/>
    <lineage>
        <taxon>Bacteria</taxon>
        <taxon>Bacillati</taxon>
        <taxon>Bacillota</taxon>
        <taxon>Bacilli</taxon>
        <taxon>Lactobacillales</taxon>
        <taxon>Lactobacillaceae</taxon>
        <taxon>Weissella</taxon>
    </lineage>
</organism>
<name>A0A6C2C7W5_9LACO</name>
<dbReference type="InterPro" id="IPR029033">
    <property type="entry name" value="His_PPase_superfam"/>
</dbReference>
<evidence type="ECO:0000256" key="1">
    <source>
        <dbReference type="PIRSR" id="PIRSR613078-1"/>
    </source>
</evidence>
<dbReference type="GO" id="GO:0016791">
    <property type="term" value="F:phosphatase activity"/>
    <property type="evidence" value="ECO:0007669"/>
    <property type="project" value="TreeGrafter"/>
</dbReference>
<gene>
    <name evidence="3" type="ORF">ESZ50_03450</name>
</gene>